<protein>
    <submittedName>
        <fullName evidence="1">Uncharacterized protein</fullName>
    </submittedName>
</protein>
<dbReference type="OrthoDB" id="3258371at2759"/>
<evidence type="ECO:0000313" key="1">
    <source>
        <dbReference type="EMBL" id="TFY79336.1"/>
    </source>
</evidence>
<accession>A0A4Y9ZWS4</accession>
<comment type="caution">
    <text evidence="1">The sequence shown here is derived from an EMBL/GenBank/DDBJ whole genome shotgun (WGS) entry which is preliminary data.</text>
</comment>
<dbReference type="Proteomes" id="UP000298061">
    <property type="component" value="Unassembled WGS sequence"/>
</dbReference>
<sequence>MSSALVTGNFGLYAARHTLMKTTTSNGPGTPFFLYSLQLQLSASNGTSMDGTVRVYAPSGSQPLPDGTVAYIHGKVHIAPEVGGAMLEPIYFFPYPGDPEDDAYEAGIPDMVGTTFTGLGTVVQSGSRNFVL</sequence>
<reference evidence="1 2" key="1">
    <citation type="submission" date="2019-02" db="EMBL/GenBank/DDBJ databases">
        <title>Genome sequencing of the rare red list fungi Hericium alpestre (H. flagellum).</title>
        <authorList>
            <person name="Buettner E."/>
            <person name="Kellner H."/>
        </authorList>
    </citation>
    <scope>NUCLEOTIDE SEQUENCE [LARGE SCALE GENOMIC DNA]</scope>
    <source>
        <strain evidence="1 2">DSM 108284</strain>
    </source>
</reference>
<gene>
    <name evidence="1" type="ORF">EWM64_g4677</name>
</gene>
<keyword evidence="2" id="KW-1185">Reference proteome</keyword>
<organism evidence="1 2">
    <name type="scientific">Hericium alpestre</name>
    <dbReference type="NCBI Taxonomy" id="135208"/>
    <lineage>
        <taxon>Eukaryota</taxon>
        <taxon>Fungi</taxon>
        <taxon>Dikarya</taxon>
        <taxon>Basidiomycota</taxon>
        <taxon>Agaricomycotina</taxon>
        <taxon>Agaricomycetes</taxon>
        <taxon>Russulales</taxon>
        <taxon>Hericiaceae</taxon>
        <taxon>Hericium</taxon>
    </lineage>
</organism>
<dbReference type="AlphaFoldDB" id="A0A4Y9ZWS4"/>
<dbReference type="EMBL" id="SFCI01000519">
    <property type="protein sequence ID" value="TFY79336.1"/>
    <property type="molecule type" value="Genomic_DNA"/>
</dbReference>
<proteinExistence type="predicted"/>
<name>A0A4Y9ZWS4_9AGAM</name>
<evidence type="ECO:0000313" key="2">
    <source>
        <dbReference type="Proteomes" id="UP000298061"/>
    </source>
</evidence>